<evidence type="ECO:0000259" key="1">
    <source>
        <dbReference type="Pfam" id="PF13701"/>
    </source>
</evidence>
<name>A0A2T0W3V4_9LACT</name>
<dbReference type="RefSeq" id="WP_106194953.1">
    <property type="nucleotide sequence ID" value="NZ_PVTO01000021.1"/>
</dbReference>
<protein>
    <submittedName>
        <fullName evidence="2">DDE family transposase</fullName>
    </submittedName>
</protein>
<sequence>METLQEKSLKFNSNMIVSNDGGQLSNDAGLLLLFEFLHKIKFDEMLKEFFHLNDSRAYCIHEYEEILKQLIVQLIAGYPQDSAANRLRLDPILKQGLGKDQLASQSMISRFIHELTEENVAQFQQIAKGLADDWIHHTNTQHMVIDIDSTHSDTFGHQEHTDFNTHYGTNGYHPLVAFDGLTGLFLDARLRPGNVYTSNAAEDFLAAIIRQHKKHSCEMFLTVRGDSGFAKPEIYSLCEEEQVKYVIRLKVNHKLKDLAHHRVHYGETTDFTKDEHQYFIMDYQAGSWDISREVAVKATREAGDLLFTKYEFIVTNFHGLSAETVFKLYQKRGTMENCIKEIKNGFSFDKTDSSTYVANQARMMMSCIAYNLVHLMKEATFPKEMKRSTISTIRFKLFHIAGRLTSHARQLRVRLASSHVFDSLFWEVLENIQSLVLLH</sequence>
<dbReference type="Pfam" id="PF13701">
    <property type="entry name" value="DDE_Tnp_1_4"/>
    <property type="match status" value="1"/>
</dbReference>
<dbReference type="InterPro" id="IPR025668">
    <property type="entry name" value="Tnp_DDE_dom"/>
</dbReference>
<reference evidence="2 3" key="1">
    <citation type="submission" date="2018-03" db="EMBL/GenBank/DDBJ databases">
        <title>Genomic Encyclopedia of Archaeal and Bacterial Type Strains, Phase II (KMG-II): from individual species to whole genera.</title>
        <authorList>
            <person name="Goeker M."/>
        </authorList>
    </citation>
    <scope>NUCLEOTIDE SEQUENCE [LARGE SCALE GENOMIC DNA]</scope>
    <source>
        <strain evidence="2 3">DSM 13175</strain>
    </source>
</reference>
<evidence type="ECO:0000313" key="2">
    <source>
        <dbReference type="EMBL" id="PRY80144.1"/>
    </source>
</evidence>
<proteinExistence type="predicted"/>
<evidence type="ECO:0000313" key="3">
    <source>
        <dbReference type="Proteomes" id="UP000238205"/>
    </source>
</evidence>
<dbReference type="AlphaFoldDB" id="A0A2T0W3V4"/>
<dbReference type="EMBL" id="PVTO01000021">
    <property type="protein sequence ID" value="PRY80144.1"/>
    <property type="molecule type" value="Genomic_DNA"/>
</dbReference>
<dbReference type="SUPFAM" id="SSF53098">
    <property type="entry name" value="Ribonuclease H-like"/>
    <property type="match status" value="1"/>
</dbReference>
<gene>
    <name evidence="2" type="ORF">CLV38_12134</name>
</gene>
<dbReference type="InterPro" id="IPR047960">
    <property type="entry name" value="Transpos_IS1380"/>
</dbReference>
<feature type="domain" description="Transposase DDE" evidence="1">
    <location>
        <begin position="8"/>
        <end position="435"/>
    </location>
</feature>
<organism evidence="2 3">
    <name type="scientific">Alkalibacterium olivapovliticus</name>
    <dbReference type="NCBI Taxonomy" id="99907"/>
    <lineage>
        <taxon>Bacteria</taxon>
        <taxon>Bacillati</taxon>
        <taxon>Bacillota</taxon>
        <taxon>Bacilli</taxon>
        <taxon>Lactobacillales</taxon>
        <taxon>Carnobacteriaceae</taxon>
        <taxon>Alkalibacterium</taxon>
    </lineage>
</organism>
<dbReference type="NCBIfam" id="NF033539">
    <property type="entry name" value="transpos_IS1380"/>
    <property type="match status" value="1"/>
</dbReference>
<dbReference type="OrthoDB" id="6627885at2"/>
<keyword evidence="3" id="KW-1185">Reference proteome</keyword>
<dbReference type="Proteomes" id="UP000238205">
    <property type="component" value="Unassembled WGS sequence"/>
</dbReference>
<accession>A0A2T0W3V4</accession>
<comment type="caution">
    <text evidence="2">The sequence shown here is derived from an EMBL/GenBank/DDBJ whole genome shotgun (WGS) entry which is preliminary data.</text>
</comment>
<dbReference type="InterPro" id="IPR012337">
    <property type="entry name" value="RNaseH-like_sf"/>
</dbReference>